<dbReference type="InterPro" id="IPR011604">
    <property type="entry name" value="PDDEXK-like_dom_sf"/>
</dbReference>
<dbReference type="SUPFAM" id="SSF52540">
    <property type="entry name" value="P-loop containing nucleoside triphosphate hydrolases"/>
    <property type="match status" value="1"/>
</dbReference>
<evidence type="ECO:0000256" key="2">
    <source>
        <dbReference type="ARBA" id="ARBA00022741"/>
    </source>
</evidence>
<dbReference type="EC" id="5.6.2.4" evidence="12"/>
<keyword evidence="5 14" id="KW-0347">Helicase</keyword>
<evidence type="ECO:0000256" key="13">
    <source>
        <dbReference type="ARBA" id="ARBA00048988"/>
    </source>
</evidence>
<dbReference type="GO" id="GO:0033202">
    <property type="term" value="C:DNA helicase complex"/>
    <property type="evidence" value="ECO:0007669"/>
    <property type="project" value="TreeGrafter"/>
</dbReference>
<feature type="binding site" evidence="14">
    <location>
        <begin position="23"/>
        <end position="30"/>
    </location>
    <ligand>
        <name>ATP</name>
        <dbReference type="ChEBI" id="CHEBI:30616"/>
    </ligand>
</feature>
<dbReference type="InterPro" id="IPR014016">
    <property type="entry name" value="UvrD-like_ATP-bd"/>
</dbReference>
<keyword evidence="6" id="KW-0269">Exonuclease</keyword>
<dbReference type="GO" id="GO:0000725">
    <property type="term" value="P:recombinational repair"/>
    <property type="evidence" value="ECO:0007669"/>
    <property type="project" value="TreeGrafter"/>
</dbReference>
<proteinExistence type="predicted"/>
<accession>A0AAV5B1V0</accession>
<keyword evidence="3" id="KW-0227">DNA damage</keyword>
<dbReference type="InterPro" id="IPR038726">
    <property type="entry name" value="PDDEXK_AddAB-type"/>
</dbReference>
<dbReference type="GO" id="GO:0043138">
    <property type="term" value="F:3'-5' DNA helicase activity"/>
    <property type="evidence" value="ECO:0007669"/>
    <property type="project" value="UniProtKB-EC"/>
</dbReference>
<feature type="region of interest" description="Disordered" evidence="15">
    <location>
        <begin position="774"/>
        <end position="796"/>
    </location>
</feature>
<feature type="domain" description="UvrD-like helicase C-terminal" evidence="17">
    <location>
        <begin position="460"/>
        <end position="736"/>
    </location>
</feature>
<feature type="domain" description="UvrD-like helicase ATP-binding" evidence="16">
    <location>
        <begin position="2"/>
        <end position="432"/>
    </location>
</feature>
<feature type="region of interest" description="Disordered" evidence="15">
    <location>
        <begin position="948"/>
        <end position="973"/>
    </location>
</feature>
<dbReference type="Pfam" id="PF13361">
    <property type="entry name" value="UvrD_C"/>
    <property type="match status" value="1"/>
</dbReference>
<keyword evidence="1" id="KW-0540">Nuclease</keyword>
<keyword evidence="10" id="KW-0413">Isomerase</keyword>
<keyword evidence="7 14" id="KW-0067">ATP-binding</keyword>
<dbReference type="RefSeq" id="WP_265590576.1">
    <property type="nucleotide sequence ID" value="NZ_BQKC01000001.1"/>
</dbReference>
<dbReference type="GO" id="GO:0005524">
    <property type="term" value="F:ATP binding"/>
    <property type="evidence" value="ECO:0007669"/>
    <property type="project" value="UniProtKB-UniRule"/>
</dbReference>
<dbReference type="GO" id="GO:0004527">
    <property type="term" value="F:exonuclease activity"/>
    <property type="evidence" value="ECO:0007669"/>
    <property type="project" value="UniProtKB-KW"/>
</dbReference>
<dbReference type="PANTHER" id="PTHR11070">
    <property type="entry name" value="UVRD / RECB / PCRA DNA HELICASE FAMILY MEMBER"/>
    <property type="match status" value="1"/>
</dbReference>
<dbReference type="AlphaFoldDB" id="A0AAV5B1V0"/>
<dbReference type="InterPro" id="IPR014017">
    <property type="entry name" value="DNA_helicase_UvrD-like_C"/>
</dbReference>
<evidence type="ECO:0000259" key="16">
    <source>
        <dbReference type="PROSITE" id="PS51198"/>
    </source>
</evidence>
<sequence length="1153" mass="124876">MIELDGPQRTIVETLDEELFVEAGAGSGKTFTLVQRLAHALEPDPATGRAPLSSIENALVITFTNKAASEIRERVRAELMARGLHDEALAVDRAWISTIHGMCERILRSSALELGIDPAFTVIADNEEQYLRSRAVSDVLLEVRGDPRYTELFATFGDSFDAASESGVAQRRRGFNRPMSAPEMAELITKKANESPEGFDAVAFKGGDAELGPLARRAVAALDALLDAWVPKKGAKGMEHKADLARTSQALTAWLEAGAPADAWDGLEASVVLPSGTFIKAKDALDLLADAKEAVAALVLEGSYSRIRRLEGPLMDLARAIDGRYRAVKRERGALDNGDLLRLALKGLSEHPVVKERFQGTFELVMIDEFQDTDSQQLRIVSLLAPDESRLCFVGDRQQSIYRFRGADVEQYDLARERASRVVRMDRNFRSHDDILRFVSRALGDSEILPGFMDLEAFPGRPDGYAARDMPRIMVEHTQAPPAEKGFKQATKDVLVARNAEQVANRLQELAKQGVRPGDMALLLRGLNVADPYLRALRDHGLEAVVAGGSTFASAMEVQQVQALLWALANPRDTQRGLLPVLQGPIFSLGDDDLVLLARGGSSAGLVEGLLAGPEGAERVLGERPGPRLAQALRVMELARRRMGYTGVADTVLAVCTESGWLPRLEREGVVGRSRAANVLSAVRHIRRLVDDAGLGFSRAAKVFGDWLASAKEGPGALSGEETDAVRVMTVHSSKGLEFPVVAVAGVFDDPHSQSRQNLVTSREGSEVRLSLKPKAEKGSPAEAAAKLLGEPEGEPRTGLQWRRRLEECETDAEVREAARLLYVALTRAREALVVGVTTAVSAKGTVRPAMAESFLEALWGEVPTLQGTVPIDYGGGQEGRLVTVVAEPTPKDPVEPEEPVERPEEERPDFPLFDEVRTAPPTTAWSARDDVRSYSKDLHQAQVAASLDAEADATEVPEDAEPPAGDEPSWDAPAAFDDEAVRFGDAFHELARLAAGDGRLPDAARVVAVADRRGLDRDARGRLARSLDAWWATPLRERALSAATVVPELPFFSAEDGGASGYVTGSIDLFSSDGDGRALVVDYKTGETYMDAAAAAEHHAMQARYYAHVLMAQGYREVEAAFVLVENVRDGEPLTVSFHFEGKVPPLGADVA</sequence>
<keyword evidence="8" id="KW-0238">DNA-binding</keyword>
<evidence type="ECO:0000256" key="10">
    <source>
        <dbReference type="ARBA" id="ARBA00023235"/>
    </source>
</evidence>
<organism evidence="18 19">
    <name type="scientific">Granulimonas faecalis</name>
    <dbReference type="NCBI Taxonomy" id="2894155"/>
    <lineage>
        <taxon>Bacteria</taxon>
        <taxon>Bacillati</taxon>
        <taxon>Actinomycetota</taxon>
        <taxon>Coriobacteriia</taxon>
        <taxon>Coriobacteriales</taxon>
        <taxon>Kribbibacteriaceae</taxon>
        <taxon>Granulimonas</taxon>
    </lineage>
</organism>
<dbReference type="PROSITE" id="PS51198">
    <property type="entry name" value="UVRD_HELICASE_ATP_BIND"/>
    <property type="match status" value="1"/>
</dbReference>
<dbReference type="InterPro" id="IPR000212">
    <property type="entry name" value="DNA_helicase_UvrD/REP"/>
</dbReference>
<evidence type="ECO:0000256" key="11">
    <source>
        <dbReference type="ARBA" id="ARBA00034617"/>
    </source>
</evidence>
<dbReference type="GO" id="GO:0003677">
    <property type="term" value="F:DNA binding"/>
    <property type="evidence" value="ECO:0007669"/>
    <property type="project" value="UniProtKB-KW"/>
</dbReference>
<keyword evidence="19" id="KW-1185">Reference proteome</keyword>
<dbReference type="InterPro" id="IPR011335">
    <property type="entry name" value="Restrct_endonuc-II-like"/>
</dbReference>
<evidence type="ECO:0000256" key="5">
    <source>
        <dbReference type="ARBA" id="ARBA00022806"/>
    </source>
</evidence>
<dbReference type="EMBL" id="BQKC01000001">
    <property type="protein sequence ID" value="GJM54781.1"/>
    <property type="molecule type" value="Genomic_DNA"/>
</dbReference>
<evidence type="ECO:0000256" key="12">
    <source>
        <dbReference type="ARBA" id="ARBA00034808"/>
    </source>
</evidence>
<evidence type="ECO:0000256" key="3">
    <source>
        <dbReference type="ARBA" id="ARBA00022763"/>
    </source>
</evidence>
<feature type="compositionally biased region" description="Basic and acidic residues" evidence="15">
    <location>
        <begin position="890"/>
        <end position="917"/>
    </location>
</feature>
<dbReference type="GO" id="GO:0005829">
    <property type="term" value="C:cytosol"/>
    <property type="evidence" value="ECO:0007669"/>
    <property type="project" value="TreeGrafter"/>
</dbReference>
<keyword evidence="2 14" id="KW-0547">Nucleotide-binding</keyword>
<dbReference type="PANTHER" id="PTHR11070:SF2">
    <property type="entry name" value="ATP-DEPENDENT DNA HELICASE SRS2"/>
    <property type="match status" value="1"/>
</dbReference>
<evidence type="ECO:0000259" key="17">
    <source>
        <dbReference type="PROSITE" id="PS51217"/>
    </source>
</evidence>
<dbReference type="Pfam" id="PF00580">
    <property type="entry name" value="UvrD-helicase"/>
    <property type="match status" value="1"/>
</dbReference>
<dbReference type="SUPFAM" id="SSF52980">
    <property type="entry name" value="Restriction endonuclease-like"/>
    <property type="match status" value="1"/>
</dbReference>
<protein>
    <recommendedName>
        <fullName evidence="12">DNA 3'-5' helicase</fullName>
        <ecNumber evidence="12">5.6.2.4</ecNumber>
    </recommendedName>
</protein>
<evidence type="ECO:0000256" key="9">
    <source>
        <dbReference type="ARBA" id="ARBA00023204"/>
    </source>
</evidence>
<dbReference type="Proteomes" id="UP001055025">
    <property type="component" value="Unassembled WGS sequence"/>
</dbReference>
<dbReference type="PROSITE" id="PS51217">
    <property type="entry name" value="UVRD_HELICASE_CTER"/>
    <property type="match status" value="1"/>
</dbReference>
<comment type="caution">
    <text evidence="18">The sequence shown here is derived from an EMBL/GenBank/DDBJ whole genome shotgun (WGS) entry which is preliminary data.</text>
</comment>
<evidence type="ECO:0000256" key="6">
    <source>
        <dbReference type="ARBA" id="ARBA00022839"/>
    </source>
</evidence>
<dbReference type="Gene3D" id="3.90.320.10">
    <property type="match status" value="1"/>
</dbReference>
<comment type="catalytic activity">
    <reaction evidence="11">
        <text>Couples ATP hydrolysis with the unwinding of duplex DNA by translocating in the 3'-5' direction.</text>
        <dbReference type="EC" id="5.6.2.4"/>
    </reaction>
</comment>
<keyword evidence="4 14" id="KW-0378">Hydrolase</keyword>
<evidence type="ECO:0000313" key="19">
    <source>
        <dbReference type="Proteomes" id="UP001055025"/>
    </source>
</evidence>
<name>A0AAV5B1V0_9ACTN</name>
<keyword evidence="9" id="KW-0234">DNA repair</keyword>
<evidence type="ECO:0000256" key="1">
    <source>
        <dbReference type="ARBA" id="ARBA00022722"/>
    </source>
</evidence>
<evidence type="ECO:0000256" key="7">
    <source>
        <dbReference type="ARBA" id="ARBA00022840"/>
    </source>
</evidence>
<dbReference type="Gene3D" id="3.40.50.300">
    <property type="entry name" value="P-loop containing nucleotide triphosphate hydrolases"/>
    <property type="match status" value="4"/>
</dbReference>
<dbReference type="InterPro" id="IPR027417">
    <property type="entry name" value="P-loop_NTPase"/>
</dbReference>
<feature type="compositionally biased region" description="Acidic residues" evidence="15">
    <location>
        <begin position="950"/>
        <end position="962"/>
    </location>
</feature>
<evidence type="ECO:0000256" key="8">
    <source>
        <dbReference type="ARBA" id="ARBA00023125"/>
    </source>
</evidence>
<evidence type="ECO:0000256" key="4">
    <source>
        <dbReference type="ARBA" id="ARBA00022801"/>
    </source>
</evidence>
<evidence type="ECO:0000256" key="15">
    <source>
        <dbReference type="SAM" id="MobiDB-lite"/>
    </source>
</evidence>
<dbReference type="Gene3D" id="1.10.486.10">
    <property type="entry name" value="PCRA, domain 4"/>
    <property type="match status" value="1"/>
</dbReference>
<gene>
    <name evidence="18" type="ORF">ATOP_04360</name>
</gene>
<feature type="region of interest" description="Disordered" evidence="15">
    <location>
        <begin position="888"/>
        <end position="917"/>
    </location>
</feature>
<evidence type="ECO:0000313" key="18">
    <source>
        <dbReference type="EMBL" id="GJM54781.1"/>
    </source>
</evidence>
<evidence type="ECO:0000256" key="14">
    <source>
        <dbReference type="PROSITE-ProRule" id="PRU00560"/>
    </source>
</evidence>
<comment type="catalytic activity">
    <reaction evidence="13">
        <text>ATP + H2O = ADP + phosphate + H(+)</text>
        <dbReference type="Rhea" id="RHEA:13065"/>
        <dbReference type="ChEBI" id="CHEBI:15377"/>
        <dbReference type="ChEBI" id="CHEBI:15378"/>
        <dbReference type="ChEBI" id="CHEBI:30616"/>
        <dbReference type="ChEBI" id="CHEBI:43474"/>
        <dbReference type="ChEBI" id="CHEBI:456216"/>
        <dbReference type="EC" id="5.6.2.4"/>
    </reaction>
</comment>
<reference evidence="18" key="1">
    <citation type="journal article" date="2022" name="Int. J. Syst. Evol. Microbiol.">
        <title>Granulimonas faecalis gen. nov., sp. nov., and Leptogranulimonas caecicola gen. nov., sp. nov., novel lactate-producing Atopobiaceae bacteria isolated from mouse intestines, and an emended description of the family Atopobiaceae.</title>
        <authorList>
            <person name="Morinaga K."/>
            <person name="Kusada H."/>
            <person name="Sakamoto S."/>
            <person name="Murakami T."/>
            <person name="Toyoda A."/>
            <person name="Mori H."/>
            <person name="Meng X.Y."/>
            <person name="Takashino M."/>
            <person name="Murotomi K."/>
            <person name="Tamaki H."/>
        </authorList>
    </citation>
    <scope>NUCLEOTIDE SEQUENCE</scope>
    <source>
        <strain evidence="18">OPF53</strain>
    </source>
</reference>
<dbReference type="Pfam" id="PF12705">
    <property type="entry name" value="PDDEXK_1"/>
    <property type="match status" value="1"/>
</dbReference>